<feature type="compositionally biased region" description="Polar residues" evidence="1">
    <location>
        <begin position="1"/>
        <end position="11"/>
    </location>
</feature>
<feature type="region of interest" description="Disordered" evidence="1">
    <location>
        <begin position="302"/>
        <end position="358"/>
    </location>
</feature>
<feature type="region of interest" description="Disordered" evidence="1">
    <location>
        <begin position="1160"/>
        <end position="1188"/>
    </location>
</feature>
<feature type="region of interest" description="Disordered" evidence="1">
    <location>
        <begin position="1260"/>
        <end position="1284"/>
    </location>
</feature>
<feature type="compositionally biased region" description="Acidic residues" evidence="1">
    <location>
        <begin position="309"/>
        <end position="322"/>
    </location>
</feature>
<reference evidence="3" key="1">
    <citation type="journal article" date="2023" name="Commun. Biol.">
        <title>Genome analysis of Parmales, the sister group of diatoms, reveals the evolutionary specialization of diatoms from phago-mixotrophs to photoautotrophs.</title>
        <authorList>
            <person name="Ban H."/>
            <person name="Sato S."/>
            <person name="Yoshikawa S."/>
            <person name="Yamada K."/>
            <person name="Nakamura Y."/>
            <person name="Ichinomiya M."/>
            <person name="Sato N."/>
            <person name="Blanc-Mathieu R."/>
            <person name="Endo H."/>
            <person name="Kuwata A."/>
            <person name="Ogata H."/>
        </authorList>
    </citation>
    <scope>NUCLEOTIDE SEQUENCE [LARGE SCALE GENOMIC DNA]</scope>
</reference>
<dbReference type="OrthoDB" id="10645665at2759"/>
<sequence>MASSLGQKRTNSGGGGGGQGGGQKKRSKQVQQDEPTIPTLSKASPFGSFKEENISRLDKETHQYTIHDQRVIGSATGLIESWEEYHDRGFCEDDVIEEMVTIWARIEWSIYHEICKGYPKKMSKAQLVAKVKAIWKRWRDQGILFHEAVEIYLKEGAEGVEQFIEAEPQFESVRPELQQFVAAKQQLEQQEDKYPNFEIHASELIVHYGVGSYKKDGTIQKKFGLIDLKRSSPHKVADLNNKKSNLHHTYALQLALYRKMLKYSFDIDVSMQDTYILQCHADNVDSKPNLIKVMVDKSKTAQRLLDDKAEQEDEEEKDELPNEDPLTTSSAPSITSTTSADPSIIPTTSVAPSTTTTSNHMSIKMSLARLKMSPEFEQGITILVKKLSRWLAQATNLGKVFFADQYKKGDKAADPTIVPLHIQTLWDWILKASSQEGLSKTYDGKLAGLGYVEALRELNKELESWKGLDSFKDNLAKQLTTEATNMVKSTFNQQVDKTISMIVSMEIFKYRADNEGGYPRKKSKKKLKKWKKEVAKFLLNPDPEASAPGFIPYTSSFKENGEKIQGKISELRTVFKVYLGKVNELMPLVDPLVVDGIVKIPVEITNFEYTSEKEITYTYQYPNQGQSTRLTRASEATAKVPKERTHVLTSWECKQFGEVFRDLPVGTRDNPTQFPTLYLRRGKDERDLIPSLIKYRSINKNDLGTIDILHSLLYYLDCYRIEMKEDSEKYYNNLHSDVIARHFNFKGKNKKGKNKKGKNKKEFKFSASNIFPRNVMKSSSIIPHHEFQPNHFQICGLGNVWDFRKMFLQNEKLVKGDKYDSKGAVNKALGGPEGEGKRKGYCRRFFNNNLRALDGMTVFGNGERATKLSKLFANHITTDGVWVTVLFNVPNPTTSATSTTSSFPTKGEGVDLNSATPPPVKVGEKLGKHLFVWGGDPGRRDMITGVLVHGKEEDVGKVVKLSTKQHVFESGRNFLSHSTTQMYKGAKWGENSTVQEKLTNINRPTHKTFSAENLRSYIRYMNEKAEGEGEGEGEGESLSLGDTILNLKIDSKWREHKGDVYSKRDASLDKLCNKFAEPMRKYNKMARKHNKKKNVEQMEMGKTLIAYGAANVNSVGFGYAHAPQKRLRHRLQHVHNIDVILIDEWRTSQILSKFDIDKENKKEEEKTKRMKGSSSSSSDMDMENDSQPPIFLKTPLRDLRKVTKEEYKSGKWKRMMCYQIYSVRYGLVNGRRVYVHRDVNAAKNIGAIYISLVELGVRPEEFTSPRQKEERKRREAKEKSTKKK</sequence>
<gene>
    <name evidence="2" type="ORF">TrCOL_g9682</name>
</gene>
<evidence type="ECO:0000313" key="2">
    <source>
        <dbReference type="EMBL" id="GMI43389.1"/>
    </source>
</evidence>
<accession>A0A9W7GEN1</accession>
<organism evidence="2 3">
    <name type="scientific">Triparma columacea</name>
    <dbReference type="NCBI Taxonomy" id="722753"/>
    <lineage>
        <taxon>Eukaryota</taxon>
        <taxon>Sar</taxon>
        <taxon>Stramenopiles</taxon>
        <taxon>Ochrophyta</taxon>
        <taxon>Bolidophyceae</taxon>
        <taxon>Parmales</taxon>
        <taxon>Triparmaceae</taxon>
        <taxon>Triparma</taxon>
    </lineage>
</organism>
<keyword evidence="3" id="KW-1185">Reference proteome</keyword>
<feature type="region of interest" description="Disordered" evidence="1">
    <location>
        <begin position="1"/>
        <end position="46"/>
    </location>
</feature>
<evidence type="ECO:0000256" key="1">
    <source>
        <dbReference type="SAM" id="MobiDB-lite"/>
    </source>
</evidence>
<feature type="compositionally biased region" description="Gly residues" evidence="1">
    <location>
        <begin position="12"/>
        <end position="22"/>
    </location>
</feature>
<evidence type="ECO:0000313" key="3">
    <source>
        <dbReference type="Proteomes" id="UP001165065"/>
    </source>
</evidence>
<feature type="compositionally biased region" description="Polar residues" evidence="1">
    <location>
        <begin position="29"/>
        <end position="42"/>
    </location>
</feature>
<dbReference type="Proteomes" id="UP001165065">
    <property type="component" value="Unassembled WGS sequence"/>
</dbReference>
<feature type="compositionally biased region" description="Low complexity" evidence="1">
    <location>
        <begin position="323"/>
        <end position="358"/>
    </location>
</feature>
<feature type="region of interest" description="Disordered" evidence="1">
    <location>
        <begin position="894"/>
        <end position="919"/>
    </location>
</feature>
<name>A0A9W7GEN1_9STRA</name>
<comment type="caution">
    <text evidence="2">The sequence shown here is derived from an EMBL/GenBank/DDBJ whole genome shotgun (WGS) entry which is preliminary data.</text>
</comment>
<proteinExistence type="predicted"/>
<protein>
    <submittedName>
        <fullName evidence="2">Uncharacterized protein</fullName>
    </submittedName>
</protein>
<dbReference type="EMBL" id="BRYA01000192">
    <property type="protein sequence ID" value="GMI43389.1"/>
    <property type="molecule type" value="Genomic_DNA"/>
</dbReference>